<organism evidence="1 2">
    <name type="scientific">Trifolium medium</name>
    <dbReference type="NCBI Taxonomy" id="97028"/>
    <lineage>
        <taxon>Eukaryota</taxon>
        <taxon>Viridiplantae</taxon>
        <taxon>Streptophyta</taxon>
        <taxon>Embryophyta</taxon>
        <taxon>Tracheophyta</taxon>
        <taxon>Spermatophyta</taxon>
        <taxon>Magnoliopsida</taxon>
        <taxon>eudicotyledons</taxon>
        <taxon>Gunneridae</taxon>
        <taxon>Pentapetalae</taxon>
        <taxon>rosids</taxon>
        <taxon>fabids</taxon>
        <taxon>Fabales</taxon>
        <taxon>Fabaceae</taxon>
        <taxon>Papilionoideae</taxon>
        <taxon>50 kb inversion clade</taxon>
        <taxon>NPAAA clade</taxon>
        <taxon>Hologalegina</taxon>
        <taxon>IRL clade</taxon>
        <taxon>Trifolieae</taxon>
        <taxon>Trifolium</taxon>
    </lineage>
</organism>
<dbReference type="EMBL" id="LXQA011255296">
    <property type="protein sequence ID" value="MCI90828.1"/>
    <property type="molecule type" value="Genomic_DNA"/>
</dbReference>
<feature type="non-terminal residue" evidence="1">
    <location>
        <position position="1"/>
    </location>
</feature>
<sequence>FKMEGTCNGWELKSRFKAAEGYLVGYR</sequence>
<accession>A0A392VQZ9</accession>
<proteinExistence type="predicted"/>
<protein>
    <submittedName>
        <fullName evidence="1">Uncharacterized protein</fullName>
    </submittedName>
</protein>
<evidence type="ECO:0000313" key="2">
    <source>
        <dbReference type="Proteomes" id="UP000265520"/>
    </source>
</evidence>
<name>A0A392VQZ9_9FABA</name>
<keyword evidence="2" id="KW-1185">Reference proteome</keyword>
<reference evidence="1 2" key="1">
    <citation type="journal article" date="2018" name="Front. Plant Sci.">
        <title>Red Clover (Trifolium pratense) and Zigzag Clover (T. medium) - A Picture of Genomic Similarities and Differences.</title>
        <authorList>
            <person name="Dluhosova J."/>
            <person name="Istvanek J."/>
            <person name="Nedelnik J."/>
            <person name="Repkova J."/>
        </authorList>
    </citation>
    <scope>NUCLEOTIDE SEQUENCE [LARGE SCALE GENOMIC DNA]</scope>
    <source>
        <strain evidence="2">cv. 10/8</strain>
        <tissue evidence="1">Leaf</tissue>
    </source>
</reference>
<dbReference type="Proteomes" id="UP000265520">
    <property type="component" value="Unassembled WGS sequence"/>
</dbReference>
<evidence type="ECO:0000313" key="1">
    <source>
        <dbReference type="EMBL" id="MCI90828.1"/>
    </source>
</evidence>
<comment type="caution">
    <text evidence="1">The sequence shown here is derived from an EMBL/GenBank/DDBJ whole genome shotgun (WGS) entry which is preliminary data.</text>
</comment>
<dbReference type="AlphaFoldDB" id="A0A392VQZ9"/>